<name>A0ABY8TS14_TETOB</name>
<evidence type="ECO:0000313" key="3">
    <source>
        <dbReference type="EMBL" id="WIA11924.1"/>
    </source>
</evidence>
<feature type="coiled-coil region" evidence="1">
    <location>
        <begin position="122"/>
        <end position="221"/>
    </location>
</feature>
<reference evidence="3 4" key="1">
    <citation type="submission" date="2023-05" db="EMBL/GenBank/DDBJ databases">
        <title>A 100% complete, gapless, phased diploid assembly of the Scenedesmus obliquus UTEX 3031 genome.</title>
        <authorList>
            <person name="Biondi T.C."/>
            <person name="Hanschen E.R."/>
            <person name="Kwon T."/>
            <person name="Eng W."/>
            <person name="Kruse C.P.S."/>
            <person name="Koehler S.I."/>
            <person name="Kunde Y."/>
            <person name="Gleasner C.D."/>
            <person name="You Mak K.T."/>
            <person name="Polle J."/>
            <person name="Hovde B.T."/>
            <person name="Starkenburg S.R."/>
        </authorList>
    </citation>
    <scope>NUCLEOTIDE SEQUENCE [LARGE SCALE GENOMIC DNA]</scope>
    <source>
        <strain evidence="3 4">DOE0152z</strain>
    </source>
</reference>
<dbReference type="EMBL" id="CP126210">
    <property type="protein sequence ID" value="WIA11924.1"/>
    <property type="molecule type" value="Genomic_DNA"/>
</dbReference>
<feature type="compositionally biased region" description="Basic and acidic residues" evidence="2">
    <location>
        <begin position="373"/>
        <end position="384"/>
    </location>
</feature>
<gene>
    <name evidence="3" type="ORF">OEZ85_012007</name>
</gene>
<sequence>MGSSSPVRNLPEGEAVSEEVATKDAELCFERGSIRQHQLHPAAPLQDSRCYIYRAVGRRELSSLHDLLSRLPQRECGEVLALWDALMVARHDCEVMAARGVRVSRDISRDWQETVSDLIDRVVAQDNELGQLRQQLKATQAAAAAAAASSPAAGSAAGMEELHAQVVRLKRQRDKLTRDQQELSRALGEAQEAAALARQEAAAAKDQYAALGANAKALKDQHASLLRQHIELVAYAESLEAAATPEALTPFAVAGLAAEADQDKPDQACKSPGGSFIVVAANSRLGSSGRRSPFAGALSSGCMDQLLQDGAVLAVAGDATAEVLLTPAASRLGLAAVLPSRGSSPIGGLPAKAAAAAASEAAAAGGAASSRPRSSDDTPDRADNRMVSGSLAALSKEVERYDQQTQAVHTLQLNVLGAVAKAPSRLMLQRPGVLAVAGWGEGRRPDLRGTLEAAQLQLELLNGLAL</sequence>
<evidence type="ECO:0000256" key="2">
    <source>
        <dbReference type="SAM" id="MobiDB-lite"/>
    </source>
</evidence>
<evidence type="ECO:0000256" key="1">
    <source>
        <dbReference type="SAM" id="Coils"/>
    </source>
</evidence>
<accession>A0ABY8TS14</accession>
<proteinExistence type="predicted"/>
<protein>
    <submittedName>
        <fullName evidence="3">Uncharacterized protein</fullName>
    </submittedName>
</protein>
<dbReference type="Proteomes" id="UP001244341">
    <property type="component" value="Chromosome 3b"/>
</dbReference>
<evidence type="ECO:0000313" key="4">
    <source>
        <dbReference type="Proteomes" id="UP001244341"/>
    </source>
</evidence>
<feature type="region of interest" description="Disordered" evidence="2">
    <location>
        <begin position="363"/>
        <end position="386"/>
    </location>
</feature>
<keyword evidence="4" id="KW-1185">Reference proteome</keyword>
<organism evidence="3 4">
    <name type="scientific">Tetradesmus obliquus</name>
    <name type="common">Green alga</name>
    <name type="synonym">Acutodesmus obliquus</name>
    <dbReference type="NCBI Taxonomy" id="3088"/>
    <lineage>
        <taxon>Eukaryota</taxon>
        <taxon>Viridiplantae</taxon>
        <taxon>Chlorophyta</taxon>
        <taxon>core chlorophytes</taxon>
        <taxon>Chlorophyceae</taxon>
        <taxon>CS clade</taxon>
        <taxon>Sphaeropleales</taxon>
        <taxon>Scenedesmaceae</taxon>
        <taxon>Tetradesmus</taxon>
    </lineage>
</organism>
<keyword evidence="1" id="KW-0175">Coiled coil</keyword>
<feature type="compositionally biased region" description="Low complexity" evidence="2">
    <location>
        <begin position="363"/>
        <end position="372"/>
    </location>
</feature>